<keyword evidence="3" id="KW-1185">Reference proteome</keyword>
<dbReference type="AlphaFoldDB" id="A0A0S6VZM2"/>
<dbReference type="EMBL" id="DF820459">
    <property type="protein sequence ID" value="GAK52695.1"/>
    <property type="molecule type" value="Genomic_DNA"/>
</dbReference>
<name>A0A0S6VZM2_9BACT</name>
<organism evidence="2">
    <name type="scientific">Candidatus Moduliflexus flocculans</name>
    <dbReference type="NCBI Taxonomy" id="1499966"/>
    <lineage>
        <taxon>Bacteria</taxon>
        <taxon>Candidatus Moduliflexota</taxon>
        <taxon>Candidatus Moduliflexia</taxon>
        <taxon>Candidatus Moduliflexales</taxon>
        <taxon>Candidatus Moduliflexaceae</taxon>
    </lineage>
</organism>
<accession>A0A0S6VZM2</accession>
<dbReference type="InterPro" id="IPR029062">
    <property type="entry name" value="Class_I_gatase-like"/>
</dbReference>
<sequence>MRIRLWVLLFVLPFVITPRLSHSAESERYALIYNGEVAAEDAPEAAAAIAEQAGLPVRFVSDIAELPSLLEQAAVFIIGGTEDDLRPLKAAFTPEVTAAFETYLRNGGRYLGFCGGGYIASTGWEEEDGFVEMLGIIPAESGDFSENDDPQIVPIRWRGETYPMYFQASPTFELTETSEKVEVFAYYENGEIAGLMSSYGSGKVAVCGPHPEARESWSDDAEDGDEWTSTTDLAVALLQELLSDRQIRK</sequence>
<feature type="domain" description="Biotin-protein ligase N-terminal" evidence="1">
    <location>
        <begin position="72"/>
        <end position="125"/>
    </location>
</feature>
<reference evidence="2" key="1">
    <citation type="journal article" date="2015" name="PeerJ">
        <title>First genomic representation of candidate bacterial phylum KSB3 points to enhanced environmental sensing as a trigger of wastewater bulking.</title>
        <authorList>
            <person name="Sekiguchi Y."/>
            <person name="Ohashi A."/>
            <person name="Parks D.H."/>
            <person name="Yamauchi T."/>
            <person name="Tyson G.W."/>
            <person name="Hugenholtz P."/>
        </authorList>
    </citation>
    <scope>NUCLEOTIDE SEQUENCE [LARGE SCALE GENOMIC DNA]</scope>
</reference>
<dbReference type="HOGENOM" id="CLU_057558_2_1_0"/>
<gene>
    <name evidence="2" type="ORF">U14_03950</name>
</gene>
<dbReference type="SUPFAM" id="SSF52317">
    <property type="entry name" value="Class I glutamine amidotransferase-like"/>
    <property type="match status" value="1"/>
</dbReference>
<dbReference type="Pfam" id="PF09825">
    <property type="entry name" value="BPL_N"/>
    <property type="match status" value="1"/>
</dbReference>
<protein>
    <recommendedName>
        <fullName evidence="1">Biotin-protein ligase N-terminal domain-containing protein</fullName>
    </recommendedName>
</protein>
<evidence type="ECO:0000313" key="3">
    <source>
        <dbReference type="Proteomes" id="UP000030700"/>
    </source>
</evidence>
<evidence type="ECO:0000313" key="2">
    <source>
        <dbReference type="EMBL" id="GAK52695.1"/>
    </source>
</evidence>
<dbReference type="Gene3D" id="3.40.50.880">
    <property type="match status" value="1"/>
</dbReference>
<dbReference type="Proteomes" id="UP000030700">
    <property type="component" value="Unassembled WGS sequence"/>
</dbReference>
<dbReference type="InterPro" id="IPR019197">
    <property type="entry name" value="Biotin-prot_ligase_N"/>
</dbReference>
<proteinExistence type="predicted"/>
<evidence type="ECO:0000259" key="1">
    <source>
        <dbReference type="Pfam" id="PF09825"/>
    </source>
</evidence>